<gene>
    <name evidence="4" type="ORF">C0Q91_15155</name>
    <name evidence="3" type="ORF">C0Q92_15140</name>
</gene>
<reference evidence="5 6" key="1">
    <citation type="submission" date="2017-12" db="EMBL/GenBank/DDBJ databases">
        <title>Population genomics insights into the ecological differentiation and adaptive evolution in streptomycetes.</title>
        <authorList>
            <person name="Li Y."/>
            <person name="Huang Y."/>
        </authorList>
    </citation>
    <scope>NUCLEOTIDE SEQUENCE [LARGE SCALE GENOMIC DNA]</scope>
    <source>
        <strain evidence="4 5">FXJ.2339</strain>
        <strain evidence="3 6">NBRC 100770</strain>
    </source>
</reference>
<dbReference type="InterPro" id="IPR041629">
    <property type="entry name" value="SCP_3"/>
</dbReference>
<dbReference type="RefSeq" id="WP_030310114.1">
    <property type="nucleotide sequence ID" value="NZ_BNDZ01000005.1"/>
</dbReference>
<dbReference type="Proteomes" id="UP000292693">
    <property type="component" value="Unassembled WGS sequence"/>
</dbReference>
<dbReference type="Pfam" id="PF11716">
    <property type="entry name" value="MDMPI_N"/>
    <property type="match status" value="1"/>
</dbReference>
<evidence type="ECO:0000313" key="6">
    <source>
        <dbReference type="Proteomes" id="UP000292693"/>
    </source>
</evidence>
<accession>A0A126Y3G9</accession>
<dbReference type="EMBL" id="PKLL01000017">
    <property type="protein sequence ID" value="RZE22460.1"/>
    <property type="molecule type" value="Genomic_DNA"/>
</dbReference>
<dbReference type="AlphaFoldDB" id="A0A126Y3G9"/>
<dbReference type="Pfam" id="PF17844">
    <property type="entry name" value="SCP_3"/>
    <property type="match status" value="1"/>
</dbReference>
<sequence>MPAASARRPRSYDPVKTRAAVLAQAAHVAEAVRALRPDQLGAPSGLGDWSVAELVAHLATGVDGLRAGLVDPAPAAAEVALLDWAAGTGSRAEANARAARAAAEGQDPVERYTQATAEFARLLADVPLDRVIAARAGAMTFTDFLVTRAVELVVHSDDLRRATGVDIPLDRQALAAVVRVLADALAAKAPGGSVEVRVPPYAVVQCVAGPRHTRGTPPNVVETDPLTWVRLAAGRTGWAEAVDGGHLTAGGERADISALLPVLS</sequence>
<protein>
    <submittedName>
        <fullName evidence="3">Maleylpyruvate isomerase family mycothiol-dependent enzyme</fullName>
    </submittedName>
</protein>
<comment type="caution">
    <text evidence="3">The sequence shown here is derived from an EMBL/GenBank/DDBJ whole genome shotgun (WGS) entry which is preliminary data.</text>
</comment>
<feature type="domain" description="Mycothiol-dependent maleylpyruvate isomerase metal-binding" evidence="1">
    <location>
        <begin position="23"/>
        <end position="160"/>
    </location>
</feature>
<evidence type="ECO:0000313" key="3">
    <source>
        <dbReference type="EMBL" id="RZE22460.1"/>
    </source>
</evidence>
<dbReference type="Gene3D" id="3.30.1050.40">
    <property type="match status" value="1"/>
</dbReference>
<evidence type="ECO:0000259" key="1">
    <source>
        <dbReference type="Pfam" id="PF11716"/>
    </source>
</evidence>
<dbReference type="EMBL" id="PKLK01000018">
    <property type="protein sequence ID" value="RZE39718.1"/>
    <property type="molecule type" value="Genomic_DNA"/>
</dbReference>
<dbReference type="InterPro" id="IPR017517">
    <property type="entry name" value="Maleyloyr_isom"/>
</dbReference>
<proteinExistence type="predicted"/>
<dbReference type="GO" id="GO:0046872">
    <property type="term" value="F:metal ion binding"/>
    <property type="evidence" value="ECO:0007669"/>
    <property type="project" value="InterPro"/>
</dbReference>
<dbReference type="GO" id="GO:0016853">
    <property type="term" value="F:isomerase activity"/>
    <property type="evidence" value="ECO:0007669"/>
    <property type="project" value="UniProtKB-KW"/>
</dbReference>
<keyword evidence="3" id="KW-0413">Isomerase</keyword>
<organism evidence="3 6">
    <name type="scientific">Streptomyces albidoflavus</name>
    <dbReference type="NCBI Taxonomy" id="1886"/>
    <lineage>
        <taxon>Bacteria</taxon>
        <taxon>Bacillati</taxon>
        <taxon>Actinomycetota</taxon>
        <taxon>Actinomycetes</taxon>
        <taxon>Kitasatosporales</taxon>
        <taxon>Streptomycetaceae</taxon>
        <taxon>Streptomyces</taxon>
        <taxon>Streptomyces albidoflavus group</taxon>
    </lineage>
</organism>
<keyword evidence="3" id="KW-0670">Pyruvate</keyword>
<dbReference type="NCBIfam" id="TIGR03083">
    <property type="entry name" value="maleylpyruvate isomerase family mycothiol-dependent enzyme"/>
    <property type="match status" value="1"/>
</dbReference>
<evidence type="ECO:0000313" key="4">
    <source>
        <dbReference type="EMBL" id="RZE39718.1"/>
    </source>
</evidence>
<evidence type="ECO:0000313" key="5">
    <source>
        <dbReference type="Proteomes" id="UP000292095"/>
    </source>
</evidence>
<dbReference type="Proteomes" id="UP000292095">
    <property type="component" value="Unassembled WGS sequence"/>
</dbReference>
<evidence type="ECO:0000259" key="2">
    <source>
        <dbReference type="Pfam" id="PF17844"/>
    </source>
</evidence>
<dbReference type="GeneID" id="97268607"/>
<dbReference type="InterPro" id="IPR034660">
    <property type="entry name" value="DinB/YfiT-like"/>
</dbReference>
<dbReference type="InterPro" id="IPR024344">
    <property type="entry name" value="MDMPI_metal-binding"/>
</dbReference>
<name>A0A126Y3G9_9ACTN</name>
<dbReference type="SUPFAM" id="SSF109854">
    <property type="entry name" value="DinB/YfiT-like putative metalloenzymes"/>
    <property type="match status" value="1"/>
</dbReference>
<feature type="domain" description="Bacterial SCP orthologue" evidence="2">
    <location>
        <begin position="170"/>
        <end position="262"/>
    </location>
</feature>